<dbReference type="Gene3D" id="1.20.1500.10">
    <property type="entry name" value="YheA/YmcA-like"/>
    <property type="match status" value="1"/>
</dbReference>
<reference evidence="2 3" key="1">
    <citation type="submission" date="2018-06" db="EMBL/GenBank/DDBJ databases">
        <title>Genomic Encyclopedia of Type Strains, Phase III (KMG-III): the genomes of soil and plant-associated and newly described type strains.</title>
        <authorList>
            <person name="Whitman W."/>
        </authorList>
    </citation>
    <scope>NUCLEOTIDE SEQUENCE [LARGE SCALE GENOMIC DNA]</scope>
    <source>
        <strain evidence="2 3">CGMCC 1.8979</strain>
    </source>
</reference>
<evidence type="ECO:0000313" key="3">
    <source>
        <dbReference type="Proteomes" id="UP000248555"/>
    </source>
</evidence>
<proteinExistence type="inferred from homology"/>
<dbReference type="InterPro" id="IPR010368">
    <property type="entry name" value="Com_YlbF"/>
</dbReference>
<dbReference type="Pfam" id="PF06133">
    <property type="entry name" value="Com_YlbF"/>
    <property type="match status" value="1"/>
</dbReference>
<dbReference type="InterPro" id="IPR023378">
    <property type="entry name" value="YheA/YmcA-like_dom_sf"/>
</dbReference>
<accession>A0A327YF31</accession>
<comment type="similarity">
    <text evidence="1">Belongs to the UPF0342 family.</text>
</comment>
<organism evidence="2 3">
    <name type="scientific">Paranoxybacillus vitaminiphilus</name>
    <dbReference type="NCBI Taxonomy" id="581036"/>
    <lineage>
        <taxon>Bacteria</taxon>
        <taxon>Bacillati</taxon>
        <taxon>Bacillota</taxon>
        <taxon>Bacilli</taxon>
        <taxon>Bacillales</taxon>
        <taxon>Anoxybacillaceae</taxon>
        <taxon>Paranoxybacillus</taxon>
    </lineage>
</organism>
<evidence type="ECO:0000256" key="1">
    <source>
        <dbReference type="HAMAP-Rule" id="MF_01526"/>
    </source>
</evidence>
<gene>
    <name evidence="2" type="ORF">B0I26_10688</name>
</gene>
<evidence type="ECO:0000313" key="2">
    <source>
        <dbReference type="EMBL" id="RAK19464.1"/>
    </source>
</evidence>
<sequence>MSIYEVAYNLEKAIRQSEEFQRLKKMYEEIQHDETSSRMFNNFRNIQMRLHQKQMTGEEILPEEIEQAQKVAALVQQHDKIAQLMELEQRMSFLIAELNKIVLKPLEELYNEFE</sequence>
<dbReference type="EMBL" id="QLMH01000006">
    <property type="protein sequence ID" value="RAK19464.1"/>
    <property type="molecule type" value="Genomic_DNA"/>
</dbReference>
<name>A0A327YF31_9BACL</name>
<dbReference type="Proteomes" id="UP000248555">
    <property type="component" value="Unassembled WGS sequence"/>
</dbReference>
<protein>
    <recommendedName>
        <fullName evidence="1">UPF0342 protein B0I26_10688</fullName>
    </recommendedName>
</protein>
<comment type="caution">
    <text evidence="2">The sequence shown here is derived from an EMBL/GenBank/DDBJ whole genome shotgun (WGS) entry which is preliminary data.</text>
</comment>
<keyword evidence="3" id="KW-1185">Reference proteome</keyword>
<dbReference type="HAMAP" id="MF_01526">
    <property type="entry name" value="UPF0342"/>
    <property type="match status" value="1"/>
</dbReference>
<dbReference type="AlphaFoldDB" id="A0A327YF31"/>
<dbReference type="SUPFAM" id="SSF158622">
    <property type="entry name" value="YheA/YmcA-like"/>
    <property type="match status" value="1"/>
</dbReference>